<dbReference type="PROSITE" id="PS51186">
    <property type="entry name" value="GNAT"/>
    <property type="match status" value="1"/>
</dbReference>
<reference evidence="4" key="1">
    <citation type="submission" date="2020-12" db="EMBL/GenBank/DDBJ databases">
        <authorList>
            <person name="Huq M.A."/>
        </authorList>
    </citation>
    <scope>NUCLEOTIDE SEQUENCE</scope>
    <source>
        <strain evidence="4">MAHUQ-46</strain>
    </source>
</reference>
<gene>
    <name evidence="4" type="ORF">JFN88_03580</name>
</gene>
<keyword evidence="1" id="KW-0808">Transferase</keyword>
<dbReference type="Proteomes" id="UP000640274">
    <property type="component" value="Unassembled WGS sequence"/>
</dbReference>
<keyword evidence="5" id="KW-1185">Reference proteome</keyword>
<keyword evidence="2" id="KW-0012">Acyltransferase</keyword>
<evidence type="ECO:0000313" key="4">
    <source>
        <dbReference type="EMBL" id="MBJ6360403.1"/>
    </source>
</evidence>
<name>A0A934J4W6_9BACL</name>
<dbReference type="CDD" id="cd04301">
    <property type="entry name" value="NAT_SF"/>
    <property type="match status" value="1"/>
</dbReference>
<organism evidence="4 5">
    <name type="scientific">Paenibacillus roseus</name>
    <dbReference type="NCBI Taxonomy" id="2798579"/>
    <lineage>
        <taxon>Bacteria</taxon>
        <taxon>Bacillati</taxon>
        <taxon>Bacillota</taxon>
        <taxon>Bacilli</taxon>
        <taxon>Bacillales</taxon>
        <taxon>Paenibacillaceae</taxon>
        <taxon>Paenibacillus</taxon>
    </lineage>
</organism>
<dbReference type="RefSeq" id="WP_199017927.1">
    <property type="nucleotide sequence ID" value="NZ_JAELUP010000007.1"/>
</dbReference>
<dbReference type="SUPFAM" id="SSF55729">
    <property type="entry name" value="Acyl-CoA N-acyltransferases (Nat)"/>
    <property type="match status" value="1"/>
</dbReference>
<accession>A0A934J4W6</accession>
<dbReference type="PANTHER" id="PTHR43072">
    <property type="entry name" value="N-ACETYLTRANSFERASE"/>
    <property type="match status" value="1"/>
</dbReference>
<evidence type="ECO:0000313" key="5">
    <source>
        <dbReference type="Proteomes" id="UP000640274"/>
    </source>
</evidence>
<evidence type="ECO:0000256" key="2">
    <source>
        <dbReference type="ARBA" id="ARBA00023315"/>
    </source>
</evidence>
<sequence>MSATEFTIRYATEADLPEIVFIYNSTIPSRYVTADLEPVTVESRRDWFRNHTPDKHPIWVAIRNGKLIAWASLSAFYGRPAYAATAEFSIYVAETARRTGVGKVLLEHVMQECPQLGIRNLLGFVFGHNEPSLALLRKYGFTQYGHFPEVAELDGVKRDLVILGKQL</sequence>
<dbReference type="InterPro" id="IPR000182">
    <property type="entry name" value="GNAT_dom"/>
</dbReference>
<protein>
    <submittedName>
        <fullName evidence="4">N-acetyltransferase</fullName>
    </submittedName>
</protein>
<evidence type="ECO:0000256" key="1">
    <source>
        <dbReference type="ARBA" id="ARBA00022679"/>
    </source>
</evidence>
<dbReference type="PANTHER" id="PTHR43072:SF23">
    <property type="entry name" value="UPF0039 PROTEIN C11D3.02C"/>
    <property type="match status" value="1"/>
</dbReference>
<evidence type="ECO:0000259" key="3">
    <source>
        <dbReference type="PROSITE" id="PS51186"/>
    </source>
</evidence>
<dbReference type="InterPro" id="IPR016181">
    <property type="entry name" value="Acyl_CoA_acyltransferase"/>
</dbReference>
<dbReference type="GO" id="GO:0016747">
    <property type="term" value="F:acyltransferase activity, transferring groups other than amino-acyl groups"/>
    <property type="evidence" value="ECO:0007669"/>
    <property type="project" value="InterPro"/>
</dbReference>
<proteinExistence type="predicted"/>
<dbReference type="Pfam" id="PF00583">
    <property type="entry name" value="Acetyltransf_1"/>
    <property type="match status" value="1"/>
</dbReference>
<dbReference type="Gene3D" id="3.40.630.30">
    <property type="match status" value="1"/>
</dbReference>
<feature type="domain" description="N-acetyltransferase" evidence="3">
    <location>
        <begin position="6"/>
        <end position="167"/>
    </location>
</feature>
<dbReference type="AlphaFoldDB" id="A0A934J4W6"/>
<dbReference type="EMBL" id="JAELUP010000007">
    <property type="protein sequence ID" value="MBJ6360403.1"/>
    <property type="molecule type" value="Genomic_DNA"/>
</dbReference>
<comment type="caution">
    <text evidence="4">The sequence shown here is derived from an EMBL/GenBank/DDBJ whole genome shotgun (WGS) entry which is preliminary data.</text>
</comment>